<organism evidence="2 3">
    <name type="scientific">Rhizosaccharibacter radicis</name>
    <dbReference type="NCBI Taxonomy" id="2782605"/>
    <lineage>
        <taxon>Bacteria</taxon>
        <taxon>Pseudomonadati</taxon>
        <taxon>Pseudomonadota</taxon>
        <taxon>Alphaproteobacteria</taxon>
        <taxon>Acetobacterales</taxon>
        <taxon>Acetobacteraceae</taxon>
        <taxon>Rhizosaccharibacter</taxon>
    </lineage>
</organism>
<dbReference type="InterPro" id="IPR029016">
    <property type="entry name" value="GAF-like_dom_sf"/>
</dbReference>
<feature type="compositionally biased region" description="Basic and acidic residues" evidence="1">
    <location>
        <begin position="194"/>
        <end position="204"/>
    </location>
</feature>
<dbReference type="Gene3D" id="3.30.450.40">
    <property type="match status" value="1"/>
</dbReference>
<proteinExistence type="predicted"/>
<keyword evidence="3" id="KW-1185">Reference proteome</keyword>
<dbReference type="RefSeq" id="WP_422920618.1">
    <property type="nucleotide sequence ID" value="NZ_JAMZEJ010000008.1"/>
</dbReference>
<evidence type="ECO:0008006" key="4">
    <source>
        <dbReference type="Google" id="ProtNLM"/>
    </source>
</evidence>
<sequence>MGDAEKELISRFLADNPDWIARNGLYHLLEPPKRVHGEKLADHMAAMIEAARHHAAAMQHRAEEVLRAGRATRSLSDRIQEAVLALIRAPDPAELVPFLLPELLGVDAARLCAERPDDDPRQEPGGAEHPPPAPMRPAPDVVDAGHGAAGPDAVRPPFASADLSVLPLRRAGRTPDRRAGGSGTRAGHQTRLPDGPDHAADRPSVRTLPPGTVRELLGNRPVRVREAPAGGGLTHAELLHGEAADLARFDALVAVSLSGCAPMLLVLARRDASVTADGDGRSGPAATGGEAMLAFLGQVLAATLERAPVAPGKPAAAPGSDA</sequence>
<protein>
    <recommendedName>
        <fullName evidence="4">DUF484 family protein</fullName>
    </recommendedName>
</protein>
<gene>
    <name evidence="2" type="ORF">NFI88_13555</name>
</gene>
<evidence type="ECO:0000256" key="1">
    <source>
        <dbReference type="SAM" id="MobiDB-lite"/>
    </source>
</evidence>
<accession>A0ABT1VZS9</accession>
<feature type="region of interest" description="Disordered" evidence="1">
    <location>
        <begin position="115"/>
        <end position="212"/>
    </location>
</feature>
<reference evidence="2 3" key="1">
    <citation type="submission" date="2022-06" db="EMBL/GenBank/DDBJ databases">
        <title>Rhizosaccharibacter gen. nov. sp. nov. KSS12, endophytic bacteria isolated from sugarcane.</title>
        <authorList>
            <person name="Pitiwittayakul N."/>
        </authorList>
    </citation>
    <scope>NUCLEOTIDE SEQUENCE [LARGE SCALE GENOMIC DNA]</scope>
    <source>
        <strain evidence="2 3">KSS12</strain>
    </source>
</reference>
<dbReference type="Proteomes" id="UP001524547">
    <property type="component" value="Unassembled WGS sequence"/>
</dbReference>
<name>A0ABT1VZS9_9PROT</name>
<dbReference type="EMBL" id="JAMZEJ010000008">
    <property type="protein sequence ID" value="MCQ8241863.1"/>
    <property type="molecule type" value="Genomic_DNA"/>
</dbReference>
<evidence type="ECO:0000313" key="3">
    <source>
        <dbReference type="Proteomes" id="UP001524547"/>
    </source>
</evidence>
<comment type="caution">
    <text evidence="2">The sequence shown here is derived from an EMBL/GenBank/DDBJ whole genome shotgun (WGS) entry which is preliminary data.</text>
</comment>
<evidence type="ECO:0000313" key="2">
    <source>
        <dbReference type="EMBL" id="MCQ8241863.1"/>
    </source>
</evidence>